<comment type="caution">
    <text evidence="10">The sequence shown here is derived from an EMBL/GenBank/DDBJ whole genome shotgun (WGS) entry which is preliminary data.</text>
</comment>
<comment type="similarity">
    <text evidence="1 8">Belongs to the precorrin methyltransferase family.</text>
</comment>
<dbReference type="NCBIfam" id="TIGR01469">
    <property type="entry name" value="cobA_cysG_Cterm"/>
    <property type="match status" value="1"/>
</dbReference>
<evidence type="ECO:0000256" key="7">
    <source>
        <dbReference type="ARBA" id="ARBA00025705"/>
    </source>
</evidence>
<dbReference type="PROSITE" id="PS00839">
    <property type="entry name" value="SUMT_1"/>
    <property type="match status" value="1"/>
</dbReference>
<dbReference type="SUPFAM" id="SSF53790">
    <property type="entry name" value="Tetrapyrrole methylase"/>
    <property type="match status" value="1"/>
</dbReference>
<dbReference type="NCBIfam" id="NF004790">
    <property type="entry name" value="PRK06136.1"/>
    <property type="match status" value="1"/>
</dbReference>
<dbReference type="EMBL" id="BAAAFZ010000125">
    <property type="protein sequence ID" value="GAA0608236.1"/>
    <property type="molecule type" value="Genomic_DNA"/>
</dbReference>
<dbReference type="InterPro" id="IPR006366">
    <property type="entry name" value="CobA/CysG_C"/>
</dbReference>
<organism evidence="10 11">
    <name type="scientific">Craurococcus roseus</name>
    <dbReference type="NCBI Taxonomy" id="77585"/>
    <lineage>
        <taxon>Bacteria</taxon>
        <taxon>Pseudomonadati</taxon>
        <taxon>Pseudomonadota</taxon>
        <taxon>Alphaproteobacteria</taxon>
        <taxon>Acetobacterales</taxon>
        <taxon>Acetobacteraceae</taxon>
        <taxon>Craurococcus</taxon>
    </lineage>
</organism>
<dbReference type="InterPro" id="IPR000878">
    <property type="entry name" value="4pyrrol_Mease"/>
</dbReference>
<gene>
    <name evidence="10" type="primary">cobA_2</name>
    <name evidence="10" type="ORF">GCM10009416_51290</name>
</gene>
<dbReference type="Gene3D" id="3.30.950.10">
    <property type="entry name" value="Methyltransferase, Cobalt-precorrin-4 Transmethylase, Domain 2"/>
    <property type="match status" value="1"/>
</dbReference>
<dbReference type="RefSeq" id="WP_343898325.1">
    <property type="nucleotide sequence ID" value="NZ_BAAAFZ010000125.1"/>
</dbReference>
<dbReference type="CDD" id="cd11642">
    <property type="entry name" value="SUMT"/>
    <property type="match status" value="1"/>
</dbReference>
<dbReference type="Pfam" id="PF00590">
    <property type="entry name" value="TP_methylase"/>
    <property type="match status" value="1"/>
</dbReference>
<keyword evidence="6" id="KW-0627">Porphyrin biosynthesis</keyword>
<name>A0ABN1GBX0_9PROT</name>
<keyword evidence="3 8" id="KW-0489">Methyltransferase</keyword>
<evidence type="ECO:0000259" key="9">
    <source>
        <dbReference type="Pfam" id="PF00590"/>
    </source>
</evidence>
<evidence type="ECO:0000256" key="3">
    <source>
        <dbReference type="ARBA" id="ARBA00022603"/>
    </source>
</evidence>
<keyword evidence="4 8" id="KW-0808">Transferase</keyword>
<evidence type="ECO:0000256" key="8">
    <source>
        <dbReference type="RuleBase" id="RU003960"/>
    </source>
</evidence>
<dbReference type="Proteomes" id="UP001501588">
    <property type="component" value="Unassembled WGS sequence"/>
</dbReference>
<dbReference type="PANTHER" id="PTHR45790">
    <property type="entry name" value="SIROHEME SYNTHASE-RELATED"/>
    <property type="match status" value="1"/>
</dbReference>
<sequence>MGVVEYCSALASGDGPRPGEVWLVGAGPGDPGLLTLRAADALRRADLVLHDALPGRAVLRLVRAGAKIVPVGKRKGAAPLSQAAINARLVAGARAGLRVVRLKGGDPFVFGRGGEEAAALAAAGIPWRVVPGVSAGLAAPAAAGIPLTHRGVSSAVTFVTGHDETGGMPGGVDWGALARSGGTIAAFMALTRLDEIALRLLAEGRPPETPVAVVSEASLPGQAVLRTTLGACTLDARRAALATPALVVIGEAAGLAAALLPPVHAEDARRRAAVAAG</sequence>
<evidence type="ECO:0000313" key="11">
    <source>
        <dbReference type="Proteomes" id="UP001501588"/>
    </source>
</evidence>
<dbReference type="InterPro" id="IPR014777">
    <property type="entry name" value="4pyrrole_Mease_sub1"/>
</dbReference>
<dbReference type="InterPro" id="IPR014776">
    <property type="entry name" value="4pyrrole_Mease_sub2"/>
</dbReference>
<evidence type="ECO:0000256" key="5">
    <source>
        <dbReference type="ARBA" id="ARBA00022691"/>
    </source>
</evidence>
<dbReference type="PROSITE" id="PS00840">
    <property type="entry name" value="SUMT_2"/>
    <property type="match status" value="1"/>
</dbReference>
<evidence type="ECO:0000256" key="2">
    <source>
        <dbReference type="ARBA" id="ARBA00012162"/>
    </source>
</evidence>
<dbReference type="Gene3D" id="3.40.1010.10">
    <property type="entry name" value="Cobalt-precorrin-4 Transmethylase, Domain 1"/>
    <property type="match status" value="1"/>
</dbReference>
<evidence type="ECO:0000313" key="10">
    <source>
        <dbReference type="EMBL" id="GAA0608236.1"/>
    </source>
</evidence>
<reference evidence="10 11" key="1">
    <citation type="journal article" date="2019" name="Int. J. Syst. Evol. Microbiol.">
        <title>The Global Catalogue of Microorganisms (GCM) 10K type strain sequencing project: providing services to taxonomists for standard genome sequencing and annotation.</title>
        <authorList>
            <consortium name="The Broad Institute Genomics Platform"/>
            <consortium name="The Broad Institute Genome Sequencing Center for Infectious Disease"/>
            <person name="Wu L."/>
            <person name="Ma J."/>
        </authorList>
    </citation>
    <scope>NUCLEOTIDE SEQUENCE [LARGE SCALE GENOMIC DNA]</scope>
    <source>
        <strain evidence="10 11">JCM 9933</strain>
    </source>
</reference>
<evidence type="ECO:0000256" key="4">
    <source>
        <dbReference type="ARBA" id="ARBA00022679"/>
    </source>
</evidence>
<keyword evidence="11" id="KW-1185">Reference proteome</keyword>
<comment type="pathway">
    <text evidence="7">Porphyrin-containing compound metabolism; siroheme biosynthesis; precorrin-2 from uroporphyrinogen III: step 1/1.</text>
</comment>
<dbReference type="InterPro" id="IPR050161">
    <property type="entry name" value="Siro_Cobalamin_biosynth"/>
</dbReference>
<evidence type="ECO:0000256" key="6">
    <source>
        <dbReference type="ARBA" id="ARBA00023244"/>
    </source>
</evidence>
<accession>A0ABN1GBX0</accession>
<proteinExistence type="inferred from homology"/>
<feature type="domain" description="Tetrapyrrole methylase" evidence="9">
    <location>
        <begin position="21"/>
        <end position="230"/>
    </location>
</feature>
<keyword evidence="5" id="KW-0949">S-adenosyl-L-methionine</keyword>
<dbReference type="InterPro" id="IPR003043">
    <property type="entry name" value="Uropor_MeTrfase_CS"/>
</dbReference>
<evidence type="ECO:0000256" key="1">
    <source>
        <dbReference type="ARBA" id="ARBA00005879"/>
    </source>
</evidence>
<dbReference type="InterPro" id="IPR035996">
    <property type="entry name" value="4pyrrol_Methylase_sf"/>
</dbReference>
<dbReference type="EC" id="2.1.1.107" evidence="2"/>
<dbReference type="PANTHER" id="PTHR45790:SF3">
    <property type="entry name" value="S-ADENOSYL-L-METHIONINE-DEPENDENT UROPORPHYRINOGEN III METHYLTRANSFERASE, CHLOROPLASTIC"/>
    <property type="match status" value="1"/>
</dbReference>
<protein>
    <recommendedName>
        <fullName evidence="2">uroporphyrinogen-III C-methyltransferase</fullName>
        <ecNumber evidence="2">2.1.1.107</ecNumber>
    </recommendedName>
</protein>